<comment type="caution">
    <text evidence="2">The sequence shown here is derived from an EMBL/GenBank/DDBJ whole genome shotgun (WGS) entry which is preliminary data.</text>
</comment>
<dbReference type="RefSeq" id="WP_100152248.1">
    <property type="nucleotide sequence ID" value="NZ_MEIL01000029.1"/>
</dbReference>
<accession>A0A2N9X4Y6</accession>
<feature type="signal peptide" evidence="1">
    <location>
        <begin position="1"/>
        <end position="21"/>
    </location>
</feature>
<protein>
    <submittedName>
        <fullName evidence="2">Uncharacterized protein</fullName>
    </submittedName>
</protein>
<proteinExistence type="predicted"/>
<evidence type="ECO:0000313" key="2">
    <source>
        <dbReference type="EMBL" id="PIT38239.1"/>
    </source>
</evidence>
<reference evidence="2" key="1">
    <citation type="journal article" date="2017" name="MBio">
        <title>Type VI secretion-mediated competition in the bee gut microbiome.</title>
        <authorList>
            <person name="Steele M.I."/>
            <person name="Kwong W.K."/>
            <person name="Powell J.E."/>
            <person name="Whiteley M."/>
            <person name="Moran N.A."/>
        </authorList>
    </citation>
    <scope>NUCLEOTIDE SEQUENCE [LARGE SCALE GENOMIC DNA]</scope>
    <source>
        <strain evidence="2">WkB273</strain>
    </source>
</reference>
<dbReference type="AlphaFoldDB" id="A0A2N9X4Y6"/>
<keyword evidence="1" id="KW-0732">Signal</keyword>
<dbReference type="Proteomes" id="UP000230202">
    <property type="component" value="Unassembled WGS sequence"/>
</dbReference>
<organism evidence="2 3">
    <name type="scientific">Snodgrassella alvi</name>
    <dbReference type="NCBI Taxonomy" id="1196083"/>
    <lineage>
        <taxon>Bacteria</taxon>
        <taxon>Pseudomonadati</taxon>
        <taxon>Pseudomonadota</taxon>
        <taxon>Betaproteobacteria</taxon>
        <taxon>Neisseriales</taxon>
        <taxon>Neisseriaceae</taxon>
        <taxon>Snodgrassella</taxon>
    </lineage>
</organism>
<gene>
    <name evidence="2" type="ORF">BHC54_06710</name>
</gene>
<sequence>MFKKFFLLIFLLCGLNKFVWSEEDNLNHTNPSNQSKLKLQEKNADIEQKKPEFYSSMTPQQAKQFAVDLFHKIDIDEKNILNAYKQGDYKTINQYLMYDINDYITKPYSEVEDKFCLIKKYFPFNEEMFPYLLCDRALINFTTYTTSLLNKLQYPDDEYDDALVLKNRLNFEKAKYLCYMKITMDYEEASKD</sequence>
<keyword evidence="3" id="KW-1185">Reference proteome</keyword>
<evidence type="ECO:0000256" key="1">
    <source>
        <dbReference type="SAM" id="SignalP"/>
    </source>
</evidence>
<feature type="chain" id="PRO_5014951786" evidence="1">
    <location>
        <begin position="22"/>
        <end position="192"/>
    </location>
</feature>
<dbReference type="EMBL" id="MEIL01000029">
    <property type="protein sequence ID" value="PIT38239.1"/>
    <property type="molecule type" value="Genomic_DNA"/>
</dbReference>
<name>A0A2N9X4Y6_9NEIS</name>
<evidence type="ECO:0000313" key="3">
    <source>
        <dbReference type="Proteomes" id="UP000230202"/>
    </source>
</evidence>